<dbReference type="PROSITE" id="PS51257">
    <property type="entry name" value="PROKAR_LIPOPROTEIN"/>
    <property type="match status" value="1"/>
</dbReference>
<feature type="compositionally biased region" description="Polar residues" evidence="1">
    <location>
        <begin position="32"/>
        <end position="47"/>
    </location>
</feature>
<gene>
    <name evidence="2" type="ORF">UFOPK2992_00075</name>
</gene>
<reference evidence="2" key="1">
    <citation type="submission" date="2020-05" db="EMBL/GenBank/DDBJ databases">
        <authorList>
            <person name="Chiriac C."/>
            <person name="Salcher M."/>
            <person name="Ghai R."/>
            <person name="Kavagutti S V."/>
        </authorList>
    </citation>
    <scope>NUCLEOTIDE SEQUENCE</scope>
</reference>
<organism evidence="2">
    <name type="scientific">freshwater metagenome</name>
    <dbReference type="NCBI Taxonomy" id="449393"/>
    <lineage>
        <taxon>unclassified sequences</taxon>
        <taxon>metagenomes</taxon>
        <taxon>ecological metagenomes</taxon>
    </lineage>
</organism>
<dbReference type="EMBL" id="CAFAAI010000004">
    <property type="protein sequence ID" value="CAB4786027.1"/>
    <property type="molecule type" value="Genomic_DNA"/>
</dbReference>
<sequence length="181" mass="18598">MKSVPFVAFGIASLLSLSACSSSSPKAAPVDTGSTSESTITDVSNKATVPGANNTTVPAATTTTGPPKPLTPDCVDFIAAQAAAFPDKQRTEMGDLPAQYADLASKYDTLAVGAPDTLQNDFTQVSKTYQTLSTLATQAGGDIAKFGSNPAALKAIQDKAFTAAIDKVTAYTDDTCPRPKK</sequence>
<proteinExistence type="predicted"/>
<feature type="compositionally biased region" description="Low complexity" evidence="1">
    <location>
        <begin position="50"/>
        <end position="65"/>
    </location>
</feature>
<evidence type="ECO:0000256" key="1">
    <source>
        <dbReference type="SAM" id="MobiDB-lite"/>
    </source>
</evidence>
<evidence type="ECO:0000313" key="2">
    <source>
        <dbReference type="EMBL" id="CAB4786027.1"/>
    </source>
</evidence>
<dbReference type="AlphaFoldDB" id="A0A6J6WVN0"/>
<name>A0A6J6WVN0_9ZZZZ</name>
<feature type="region of interest" description="Disordered" evidence="1">
    <location>
        <begin position="21"/>
        <end position="68"/>
    </location>
</feature>
<accession>A0A6J6WVN0</accession>
<protein>
    <submittedName>
        <fullName evidence="2">Unannotated protein</fullName>
    </submittedName>
</protein>